<dbReference type="GO" id="GO:0030145">
    <property type="term" value="F:manganese ion binding"/>
    <property type="evidence" value="ECO:0007669"/>
    <property type="project" value="InterPro"/>
</dbReference>
<evidence type="ECO:0000256" key="3">
    <source>
        <dbReference type="ARBA" id="ARBA00022723"/>
    </source>
</evidence>
<dbReference type="GO" id="GO:0070006">
    <property type="term" value="F:metalloaminopeptidase activity"/>
    <property type="evidence" value="ECO:0007669"/>
    <property type="project" value="InterPro"/>
</dbReference>
<dbReference type="SMART" id="SM01011">
    <property type="entry name" value="AMP_N"/>
    <property type="match status" value="1"/>
</dbReference>
<evidence type="ECO:0000313" key="8">
    <source>
        <dbReference type="Proteomes" id="UP000000598"/>
    </source>
</evidence>
<dbReference type="SUPFAM" id="SSF55920">
    <property type="entry name" value="Creatinase/aminopeptidase"/>
    <property type="match status" value="1"/>
</dbReference>
<dbReference type="FunCoup" id="Q6CNA3">
    <property type="interactions" value="425"/>
</dbReference>
<dbReference type="Proteomes" id="UP000000598">
    <property type="component" value="Chromosome E"/>
</dbReference>
<dbReference type="PaxDb" id="284590-Q6CNA3"/>
<dbReference type="CDD" id="cd01087">
    <property type="entry name" value="Prolidase"/>
    <property type="match status" value="1"/>
</dbReference>
<dbReference type="InterPro" id="IPR029149">
    <property type="entry name" value="Creatin/AminoP/Spt16_N"/>
</dbReference>
<reference evidence="7 8" key="1">
    <citation type="journal article" date="2004" name="Nature">
        <title>Genome evolution in yeasts.</title>
        <authorList>
            <consortium name="Genolevures"/>
            <person name="Dujon B."/>
            <person name="Sherman D."/>
            <person name="Fischer G."/>
            <person name="Durrens P."/>
            <person name="Casaregola S."/>
            <person name="Lafontaine I."/>
            <person name="de Montigny J."/>
            <person name="Marck C."/>
            <person name="Neuveglise C."/>
            <person name="Talla E."/>
            <person name="Goffard N."/>
            <person name="Frangeul L."/>
            <person name="Aigle M."/>
            <person name="Anthouard V."/>
            <person name="Babour A."/>
            <person name="Barbe V."/>
            <person name="Barnay S."/>
            <person name="Blanchin S."/>
            <person name="Beckerich J.M."/>
            <person name="Beyne E."/>
            <person name="Bleykasten C."/>
            <person name="Boisrame A."/>
            <person name="Boyer J."/>
            <person name="Cattolico L."/>
            <person name="Confanioleri F."/>
            <person name="de Daruvar A."/>
            <person name="Despons L."/>
            <person name="Fabre E."/>
            <person name="Fairhead C."/>
            <person name="Ferry-Dumazet H."/>
            <person name="Groppi A."/>
            <person name="Hantraye F."/>
            <person name="Hennequin C."/>
            <person name="Jauniaux N."/>
            <person name="Joyet P."/>
            <person name="Kachouri R."/>
            <person name="Kerrest A."/>
            <person name="Koszul R."/>
            <person name="Lemaire M."/>
            <person name="Lesur I."/>
            <person name="Ma L."/>
            <person name="Muller H."/>
            <person name="Nicaud J.M."/>
            <person name="Nikolski M."/>
            <person name="Oztas S."/>
            <person name="Ozier-Kalogeropoulos O."/>
            <person name="Pellenz S."/>
            <person name="Potier S."/>
            <person name="Richard G.F."/>
            <person name="Straub M.L."/>
            <person name="Suleau A."/>
            <person name="Swennene D."/>
            <person name="Tekaia F."/>
            <person name="Wesolowski-Louvel M."/>
            <person name="Westhof E."/>
            <person name="Wirth B."/>
            <person name="Zeniou-Meyer M."/>
            <person name="Zivanovic I."/>
            <person name="Bolotin-Fukuhara M."/>
            <person name="Thierry A."/>
            <person name="Bouchier C."/>
            <person name="Caudron B."/>
            <person name="Scarpelli C."/>
            <person name="Gaillardin C."/>
            <person name="Weissenbach J."/>
            <person name="Wincker P."/>
            <person name="Souciet J.L."/>
        </authorList>
    </citation>
    <scope>NUCLEOTIDE SEQUENCE [LARGE SCALE GENOMIC DNA]</scope>
    <source>
        <strain evidence="8">ATCC 8585 / CBS 2359 / DSM 70799 / NBRC 1267 / NRRL Y-1140 / WM37</strain>
    </source>
</reference>
<dbReference type="InterPro" id="IPR052433">
    <property type="entry name" value="X-Pro_dipept-like"/>
</dbReference>
<dbReference type="OMA" id="DAHALFF"/>
<accession>Q6CNA3</accession>
<evidence type="ECO:0000259" key="6">
    <source>
        <dbReference type="SMART" id="SM01011"/>
    </source>
</evidence>
<dbReference type="eggNOG" id="KOG2737">
    <property type="taxonomic scope" value="Eukaryota"/>
</dbReference>
<dbReference type="STRING" id="284590.Q6CNA3"/>
<proteinExistence type="inferred from homology"/>
<dbReference type="Gene3D" id="3.90.230.10">
    <property type="entry name" value="Creatinase/methionine aminopeptidase superfamily"/>
    <property type="match status" value="1"/>
</dbReference>
<comment type="similarity">
    <text evidence="2">Belongs to the peptidase M24B family.</text>
</comment>
<gene>
    <name evidence="7" type="ORF">KLLA0_E14103g</name>
</gene>
<dbReference type="SUPFAM" id="SSF53092">
    <property type="entry name" value="Creatinase/prolidase N-terminal domain"/>
    <property type="match status" value="1"/>
</dbReference>
<dbReference type="KEGG" id="kla:KLLA0_E14103g"/>
<dbReference type="FunFam" id="3.90.230.10:FF:000002">
    <property type="entry name" value="Xaa-Pro aminopeptidase 3"/>
    <property type="match status" value="1"/>
</dbReference>
<sequence>MDFKQSASFIGCSSVLMYGVWRKLTNTVSKVSAISNVFETSGKISRQMSSNNSTSVISALVGHKYPAKEHCLRVKSHFIDKKKNLDTGSSPCAIFVAGGEIEPIKYCDQTKTFRQNRYFYYLSGCNIPGSSVLFDLKNEKLTLFLPDVDQDDIMWSGLPISVEAAAKKFDVDEVLYASDVPNVFKSKLSDYVIYTTDLDNVHDPQVSSKLISNDEDLFYALDESRLIKDWYEIELLRKACQVTDTCHLAVMSALPIEKTEGHIHAEFTYHALRQGSKFQGYDPICCSGPSCSTLHYVDNDADMAGKHSVLIDAGAEWECYTADVTRCFPISGKWTKEHRDIYDAVLDMHQNAMSQIKDGASWEEIHLSAHKVLIKHLLKLGIFKSAFSADDIYDRKATVAFFPHGLGHLLGMDTHDVGGRPNYEDANPYLKFLRLRRPLQEGMVVTNEPGCYFNPFLIEELLDKFPERKEVVDHEVMDKYLYIGGVRIEDDVLVTKDGYDCLSKVTSDPDEIEKIVSDGIAKGRSHFHVLA</sequence>
<dbReference type="GO" id="GO:0006508">
    <property type="term" value="P:proteolysis"/>
    <property type="evidence" value="ECO:0007669"/>
    <property type="project" value="TreeGrafter"/>
</dbReference>
<evidence type="ECO:0000313" key="7">
    <source>
        <dbReference type="EMBL" id="CAG99673.1"/>
    </source>
</evidence>
<evidence type="ECO:0000256" key="2">
    <source>
        <dbReference type="ARBA" id="ARBA00008766"/>
    </source>
</evidence>
<dbReference type="AlphaFoldDB" id="Q6CNA3"/>
<dbReference type="InterPro" id="IPR007865">
    <property type="entry name" value="Aminopep_P_N"/>
</dbReference>
<evidence type="ECO:0000256" key="4">
    <source>
        <dbReference type="ARBA" id="ARBA00022801"/>
    </source>
</evidence>
<dbReference type="PANTHER" id="PTHR43226">
    <property type="entry name" value="XAA-PRO AMINOPEPTIDASE 3"/>
    <property type="match status" value="1"/>
</dbReference>
<feature type="domain" description="Aminopeptidase P N-terminal" evidence="6">
    <location>
        <begin position="65"/>
        <end position="203"/>
    </location>
</feature>
<organism evidence="7 8">
    <name type="scientific">Kluyveromyces lactis (strain ATCC 8585 / CBS 2359 / DSM 70799 / NBRC 1267 / NRRL Y-1140 / WM37)</name>
    <name type="common">Yeast</name>
    <name type="synonym">Candida sphaerica</name>
    <dbReference type="NCBI Taxonomy" id="284590"/>
    <lineage>
        <taxon>Eukaryota</taxon>
        <taxon>Fungi</taxon>
        <taxon>Dikarya</taxon>
        <taxon>Ascomycota</taxon>
        <taxon>Saccharomycotina</taxon>
        <taxon>Saccharomycetes</taxon>
        <taxon>Saccharomycetales</taxon>
        <taxon>Saccharomycetaceae</taxon>
        <taxon>Kluyveromyces</taxon>
    </lineage>
</organism>
<dbReference type="HOGENOM" id="CLU_017266_1_2_1"/>
<evidence type="ECO:0000256" key="1">
    <source>
        <dbReference type="ARBA" id="ARBA00001936"/>
    </source>
</evidence>
<comment type="cofactor">
    <cofactor evidence="1">
        <name>Mn(2+)</name>
        <dbReference type="ChEBI" id="CHEBI:29035"/>
    </cofactor>
</comment>
<dbReference type="RefSeq" id="XP_454586.1">
    <property type="nucleotide sequence ID" value="XM_454586.1"/>
</dbReference>
<keyword evidence="4" id="KW-0378">Hydrolase</keyword>
<dbReference type="EMBL" id="CR382125">
    <property type="protein sequence ID" value="CAG99673.1"/>
    <property type="molecule type" value="Genomic_DNA"/>
</dbReference>
<dbReference type="Pfam" id="PF05195">
    <property type="entry name" value="AMP_N"/>
    <property type="match status" value="1"/>
</dbReference>
<keyword evidence="5" id="KW-0464">Manganese</keyword>
<protein>
    <submittedName>
        <fullName evidence="7">KLLA0E14103p</fullName>
    </submittedName>
</protein>
<dbReference type="InterPro" id="IPR036005">
    <property type="entry name" value="Creatinase/aminopeptidase-like"/>
</dbReference>
<name>Q6CNA3_KLULA</name>
<dbReference type="MEROPS" id="M24.A09"/>
<dbReference type="Pfam" id="PF00557">
    <property type="entry name" value="Peptidase_M24"/>
    <property type="match status" value="1"/>
</dbReference>
<dbReference type="Gene3D" id="3.40.350.10">
    <property type="entry name" value="Creatinase/prolidase N-terminal domain"/>
    <property type="match status" value="1"/>
</dbReference>
<keyword evidence="8" id="KW-1185">Reference proteome</keyword>
<evidence type="ECO:0000256" key="5">
    <source>
        <dbReference type="ARBA" id="ARBA00023211"/>
    </source>
</evidence>
<keyword evidence="3" id="KW-0479">Metal-binding</keyword>
<dbReference type="PANTHER" id="PTHR43226:SF1">
    <property type="entry name" value="XAA-PRO DIPEPTIDASE"/>
    <property type="match status" value="1"/>
</dbReference>
<dbReference type="InParanoid" id="Q6CNA3"/>
<dbReference type="InterPro" id="IPR000994">
    <property type="entry name" value="Pept_M24"/>
</dbReference>
<dbReference type="GeneID" id="2894164"/>